<dbReference type="EMBL" id="JBFOLJ010000002">
    <property type="protein sequence ID" value="KAL2554391.1"/>
    <property type="molecule type" value="Genomic_DNA"/>
</dbReference>
<gene>
    <name evidence="1" type="ORF">Fot_08010</name>
</gene>
<accession>A0ABD1WXR6</accession>
<proteinExistence type="predicted"/>
<evidence type="ECO:0000313" key="1">
    <source>
        <dbReference type="EMBL" id="KAL2554391.1"/>
    </source>
</evidence>
<keyword evidence="2" id="KW-1185">Reference proteome</keyword>
<sequence>MALSRLKATRLLLHLQPSLSKKDRTDKNDLLHPQATKMIGYWGFPTDRSNGQARRIERKGLSSGRRVTTGEVGTPYGPSSKERSACLLERAQSSSSFLEGDAFYSLRFSKQLSGFRSLVYCLSMSCPTSLYLVIELVDRDLYCRNRPLLGKFGSFGERGTNANGLGYGSEYCLA</sequence>
<dbReference type="Proteomes" id="UP001604277">
    <property type="component" value="Unassembled WGS sequence"/>
</dbReference>
<reference evidence="2" key="1">
    <citation type="submission" date="2024-07" db="EMBL/GenBank/DDBJ databases">
        <title>Two chromosome-level genome assemblies of Korean endemic species Abeliophyllum distichum and Forsythia ovata (Oleaceae).</title>
        <authorList>
            <person name="Jang H."/>
        </authorList>
    </citation>
    <scope>NUCLEOTIDE SEQUENCE [LARGE SCALE GENOMIC DNA]</scope>
</reference>
<comment type="caution">
    <text evidence="1">The sequence shown here is derived from an EMBL/GenBank/DDBJ whole genome shotgun (WGS) entry which is preliminary data.</text>
</comment>
<name>A0ABD1WXR6_9LAMI</name>
<protein>
    <submittedName>
        <fullName evidence="1">Uncharacterized protein</fullName>
    </submittedName>
</protein>
<evidence type="ECO:0000313" key="2">
    <source>
        <dbReference type="Proteomes" id="UP001604277"/>
    </source>
</evidence>
<dbReference type="AlphaFoldDB" id="A0ABD1WXR6"/>
<organism evidence="1 2">
    <name type="scientific">Forsythia ovata</name>
    <dbReference type="NCBI Taxonomy" id="205694"/>
    <lineage>
        <taxon>Eukaryota</taxon>
        <taxon>Viridiplantae</taxon>
        <taxon>Streptophyta</taxon>
        <taxon>Embryophyta</taxon>
        <taxon>Tracheophyta</taxon>
        <taxon>Spermatophyta</taxon>
        <taxon>Magnoliopsida</taxon>
        <taxon>eudicotyledons</taxon>
        <taxon>Gunneridae</taxon>
        <taxon>Pentapetalae</taxon>
        <taxon>asterids</taxon>
        <taxon>lamiids</taxon>
        <taxon>Lamiales</taxon>
        <taxon>Oleaceae</taxon>
        <taxon>Forsythieae</taxon>
        <taxon>Forsythia</taxon>
    </lineage>
</organism>